<organism evidence="1 2">
    <name type="scientific">Liparis tanakae</name>
    <name type="common">Tanaka's snailfish</name>
    <dbReference type="NCBI Taxonomy" id="230148"/>
    <lineage>
        <taxon>Eukaryota</taxon>
        <taxon>Metazoa</taxon>
        <taxon>Chordata</taxon>
        <taxon>Craniata</taxon>
        <taxon>Vertebrata</taxon>
        <taxon>Euteleostomi</taxon>
        <taxon>Actinopterygii</taxon>
        <taxon>Neopterygii</taxon>
        <taxon>Teleostei</taxon>
        <taxon>Neoteleostei</taxon>
        <taxon>Acanthomorphata</taxon>
        <taxon>Eupercaria</taxon>
        <taxon>Perciformes</taxon>
        <taxon>Cottioidei</taxon>
        <taxon>Cottales</taxon>
        <taxon>Liparidae</taxon>
        <taxon>Liparis</taxon>
    </lineage>
</organism>
<accession>A0A4Z2ITI6</accession>
<proteinExistence type="predicted"/>
<keyword evidence="2" id="KW-1185">Reference proteome</keyword>
<comment type="caution">
    <text evidence="1">The sequence shown here is derived from an EMBL/GenBank/DDBJ whole genome shotgun (WGS) entry which is preliminary data.</text>
</comment>
<protein>
    <submittedName>
        <fullName evidence="1">Uncharacterized protein</fullName>
    </submittedName>
</protein>
<evidence type="ECO:0000313" key="2">
    <source>
        <dbReference type="Proteomes" id="UP000314294"/>
    </source>
</evidence>
<reference evidence="1 2" key="1">
    <citation type="submission" date="2019-03" db="EMBL/GenBank/DDBJ databases">
        <title>First draft genome of Liparis tanakae, snailfish: a comprehensive survey of snailfish specific genes.</title>
        <authorList>
            <person name="Kim W."/>
            <person name="Song I."/>
            <person name="Jeong J.-H."/>
            <person name="Kim D."/>
            <person name="Kim S."/>
            <person name="Ryu S."/>
            <person name="Song J.Y."/>
            <person name="Lee S.K."/>
        </authorList>
    </citation>
    <scope>NUCLEOTIDE SEQUENCE [LARGE SCALE GENOMIC DNA]</scope>
    <source>
        <tissue evidence="1">Muscle</tissue>
    </source>
</reference>
<name>A0A4Z2ITI6_9TELE</name>
<dbReference type="AlphaFoldDB" id="A0A4Z2ITI6"/>
<evidence type="ECO:0000313" key="1">
    <source>
        <dbReference type="EMBL" id="TNN80844.1"/>
    </source>
</evidence>
<dbReference type="Proteomes" id="UP000314294">
    <property type="component" value="Unassembled WGS sequence"/>
</dbReference>
<sequence length="59" mass="6449">MKEQDFTTIREVRVRAADLRLHPTFASEEGSSSCSSTLYSQGGRMNCESLAAGHFVLAV</sequence>
<dbReference type="EMBL" id="SRLO01000050">
    <property type="protein sequence ID" value="TNN80844.1"/>
    <property type="molecule type" value="Genomic_DNA"/>
</dbReference>
<gene>
    <name evidence="1" type="ORF">EYF80_008849</name>
</gene>